<reference evidence="6" key="1">
    <citation type="submission" date="2021-01" db="EMBL/GenBank/DDBJ databases">
        <title>Genome public.</title>
        <authorList>
            <person name="Liu C."/>
            <person name="Sun Q."/>
        </authorList>
    </citation>
    <scope>NUCLEOTIDE SEQUENCE</scope>
    <source>
        <strain evidence="6">M6</strain>
    </source>
</reference>
<dbReference type="InterPro" id="IPR029062">
    <property type="entry name" value="Class_I_gatase-like"/>
</dbReference>
<evidence type="ECO:0000256" key="1">
    <source>
        <dbReference type="ARBA" id="ARBA00010233"/>
    </source>
</evidence>
<feature type="active site" description="Nucleophile" evidence="3">
    <location>
        <position position="111"/>
    </location>
</feature>
<sequence length="309" mass="34859">MFAPKLNQGDEIRVIAPSRSLAIVRDEIFNKALHCLEQQGFYISFSKHSREIDDYNSSSIQSRVEDIHEAFLDSNVKAILTAIGGFNVNQILEHIDYEIIRQHPKILCGYSDITALLNAIYAKTGLIIYHGAHFSTFGFETEPEYTQKAFFDCVMNEGCLTLKPSQIAKEYTIIQQGVCEGAIIGGNLCTLNLLQGTQFMPQADDIVLFLEDDNIMGDHFIYEFDRNFQSLLQAYGKEKIKGIVFGRFDDSCKMSADVIKRIISDKLPKNIPVMFGVDFGHVFPMITFPIGGRVRMEANANPIIEIINH</sequence>
<comment type="similarity">
    <text evidence="1">Belongs to the peptidase S66 family.</text>
</comment>
<dbReference type="EMBL" id="JAEQMG010000019">
    <property type="protein sequence ID" value="MBK6087273.1"/>
    <property type="molecule type" value="Genomic_DNA"/>
</dbReference>
<dbReference type="Proteomes" id="UP000633365">
    <property type="component" value="Unassembled WGS sequence"/>
</dbReference>
<dbReference type="GO" id="GO:0016787">
    <property type="term" value="F:hydrolase activity"/>
    <property type="evidence" value="ECO:0007669"/>
    <property type="project" value="UniProtKB-KW"/>
</dbReference>
<dbReference type="PIRSF" id="PIRSF028757">
    <property type="entry name" value="LD-carboxypeptidase"/>
    <property type="match status" value="1"/>
</dbReference>
<dbReference type="InterPro" id="IPR040921">
    <property type="entry name" value="Peptidase_S66C"/>
</dbReference>
<dbReference type="SUPFAM" id="SSF52317">
    <property type="entry name" value="Class I glutamine amidotransferase-like"/>
    <property type="match status" value="1"/>
</dbReference>
<evidence type="ECO:0000259" key="4">
    <source>
        <dbReference type="Pfam" id="PF02016"/>
    </source>
</evidence>
<evidence type="ECO:0000259" key="5">
    <source>
        <dbReference type="Pfam" id="PF17676"/>
    </source>
</evidence>
<dbReference type="CDD" id="cd07062">
    <property type="entry name" value="Peptidase_S66_mccF_like"/>
    <property type="match status" value="1"/>
</dbReference>
<keyword evidence="7" id="KW-1185">Reference proteome</keyword>
<feature type="domain" description="LD-carboxypeptidase N-terminal" evidence="4">
    <location>
        <begin position="12"/>
        <end position="131"/>
    </location>
</feature>
<name>A0A934TZ31_9FIRM</name>
<accession>A0A934TZ31</accession>
<comment type="caution">
    <text evidence="6">The sequence shown here is derived from an EMBL/GenBank/DDBJ whole genome shotgun (WGS) entry which is preliminary data.</text>
</comment>
<dbReference type="InterPro" id="IPR003507">
    <property type="entry name" value="S66_fam"/>
</dbReference>
<dbReference type="Gene3D" id="3.40.50.10740">
    <property type="entry name" value="Class I glutamine amidotransferase-like"/>
    <property type="match status" value="1"/>
</dbReference>
<evidence type="ECO:0000256" key="2">
    <source>
        <dbReference type="ARBA" id="ARBA00022801"/>
    </source>
</evidence>
<dbReference type="SUPFAM" id="SSF141986">
    <property type="entry name" value="LD-carboxypeptidase A C-terminal domain-like"/>
    <property type="match status" value="1"/>
</dbReference>
<evidence type="ECO:0000313" key="7">
    <source>
        <dbReference type="Proteomes" id="UP000633365"/>
    </source>
</evidence>
<dbReference type="Gene3D" id="3.50.30.60">
    <property type="entry name" value="LD-carboxypeptidase A C-terminal domain-like"/>
    <property type="match status" value="1"/>
</dbReference>
<feature type="active site" description="Charge relay system" evidence="3">
    <location>
        <position position="211"/>
    </location>
</feature>
<dbReference type="Pfam" id="PF02016">
    <property type="entry name" value="Peptidase_S66"/>
    <property type="match status" value="1"/>
</dbReference>
<evidence type="ECO:0000313" key="6">
    <source>
        <dbReference type="EMBL" id="MBK6087273.1"/>
    </source>
</evidence>
<organism evidence="6 7">
    <name type="scientific">Ruminococcus difficilis</name>
    <dbReference type="NCBI Taxonomy" id="2763069"/>
    <lineage>
        <taxon>Bacteria</taxon>
        <taxon>Bacillati</taxon>
        <taxon>Bacillota</taxon>
        <taxon>Clostridia</taxon>
        <taxon>Eubacteriales</taxon>
        <taxon>Oscillospiraceae</taxon>
        <taxon>Ruminococcus</taxon>
    </lineage>
</organism>
<keyword evidence="2" id="KW-0378">Hydrolase</keyword>
<dbReference type="AlphaFoldDB" id="A0A934TZ31"/>
<dbReference type="PANTHER" id="PTHR30237">
    <property type="entry name" value="MURAMOYLTETRAPEPTIDE CARBOXYPEPTIDASE"/>
    <property type="match status" value="1"/>
</dbReference>
<dbReference type="InterPro" id="IPR027478">
    <property type="entry name" value="LdcA_N"/>
</dbReference>
<evidence type="ECO:0000256" key="3">
    <source>
        <dbReference type="PIRSR" id="PIRSR028757-1"/>
    </source>
</evidence>
<dbReference type="InterPro" id="IPR040449">
    <property type="entry name" value="Peptidase_S66_N"/>
</dbReference>
<feature type="active site" description="Charge relay system" evidence="3">
    <location>
        <position position="281"/>
    </location>
</feature>
<feature type="domain" description="LD-carboxypeptidase C-terminal" evidence="5">
    <location>
        <begin position="180"/>
        <end position="296"/>
    </location>
</feature>
<dbReference type="RefSeq" id="WP_201426584.1">
    <property type="nucleotide sequence ID" value="NZ_JAEQMG010000019.1"/>
</dbReference>
<gene>
    <name evidence="6" type="ORF">JKK62_01130</name>
</gene>
<dbReference type="InterPro" id="IPR027461">
    <property type="entry name" value="Carboxypeptidase_A_C_sf"/>
</dbReference>
<dbReference type="Pfam" id="PF17676">
    <property type="entry name" value="Peptidase_S66C"/>
    <property type="match status" value="1"/>
</dbReference>
<dbReference type="PANTHER" id="PTHR30237:SF6">
    <property type="entry name" value="CARBOXYPEPTIDASE YOCD-RELATED"/>
    <property type="match status" value="1"/>
</dbReference>
<proteinExistence type="inferred from homology"/>
<protein>
    <submittedName>
        <fullName evidence="6">LD-carboxypeptidase</fullName>
    </submittedName>
</protein>